<dbReference type="EMBL" id="JABANP010000095">
    <property type="protein sequence ID" value="KAF4690626.1"/>
    <property type="molecule type" value="Genomic_DNA"/>
</dbReference>
<protein>
    <submittedName>
        <fullName evidence="2">Putative kinase</fullName>
    </submittedName>
</protein>
<keyword evidence="2" id="KW-0418">Kinase</keyword>
<dbReference type="SUPFAM" id="SSF52540">
    <property type="entry name" value="P-loop containing nucleoside triphosphate hydrolases"/>
    <property type="match status" value="1"/>
</dbReference>
<comment type="caution">
    <text evidence="2">The sequence shown here is derived from an EMBL/GenBank/DDBJ whole genome shotgun (WGS) entry which is preliminary data.</text>
</comment>
<dbReference type="PANTHER" id="PTHR10285">
    <property type="entry name" value="URIDINE KINASE"/>
    <property type="match status" value="1"/>
</dbReference>
<dbReference type="InterPro" id="IPR027417">
    <property type="entry name" value="P-loop_NTPase"/>
</dbReference>
<proteinExistence type="predicted"/>
<evidence type="ECO:0000259" key="1">
    <source>
        <dbReference type="Pfam" id="PF00485"/>
    </source>
</evidence>
<keyword evidence="2" id="KW-0808">Transferase</keyword>
<dbReference type="AlphaFoldDB" id="A0A7J6P4E1"/>
<dbReference type="GO" id="GO:0005524">
    <property type="term" value="F:ATP binding"/>
    <property type="evidence" value="ECO:0007669"/>
    <property type="project" value="InterPro"/>
</dbReference>
<evidence type="ECO:0000313" key="4">
    <source>
        <dbReference type="Proteomes" id="UP000541610"/>
    </source>
</evidence>
<evidence type="ECO:0000313" key="2">
    <source>
        <dbReference type="EMBL" id="KAF4690626.1"/>
    </source>
</evidence>
<accession>A0A7J6P4E1</accession>
<feature type="domain" description="Phosphoribulokinase/uridine kinase" evidence="1">
    <location>
        <begin position="38"/>
        <end position="202"/>
    </location>
</feature>
<evidence type="ECO:0000313" key="5">
    <source>
        <dbReference type="Proteomes" id="UP000553632"/>
    </source>
</evidence>
<dbReference type="Gene3D" id="3.40.50.300">
    <property type="entry name" value="P-loop containing nucleotide triphosphate hydrolases"/>
    <property type="match status" value="3"/>
</dbReference>
<gene>
    <name evidence="2" type="primary">YFH7</name>
    <name evidence="3" type="synonym">YFH7_2</name>
    <name evidence="2" type="ORF">FOZ60_017118</name>
    <name evidence="3" type="ORF">FOZ63_019579</name>
</gene>
<evidence type="ECO:0000313" key="3">
    <source>
        <dbReference type="EMBL" id="KAF4709434.1"/>
    </source>
</evidence>
<sequence length="250" mass="27826">MPNIFEPFLDTMACPPEDISITDLAAYLLTSSSPRLLVGVVGAPGAGKSAVSSHLVAEINRRTSADTGSGKIFAVRKDSPSSRSAILVPLDGFHYTRHYLDTQMPDPVKAKRYRGAHWTFDKDAFSKCLGRLKGDDDVDCPEFDHRVHDPEEGKIIVRKNHRIVVVEGLWVFYPPWGLADEFDVKVLVRASEENRQERVVARHVAGGIEGAEEAALRRYLDNDKPNGDLVLSALPQIDYVIDNNAFNNEW</sequence>
<organism evidence="2 4">
    <name type="scientific">Perkinsus olseni</name>
    <name type="common">Perkinsus atlanticus</name>
    <dbReference type="NCBI Taxonomy" id="32597"/>
    <lineage>
        <taxon>Eukaryota</taxon>
        <taxon>Sar</taxon>
        <taxon>Alveolata</taxon>
        <taxon>Perkinsozoa</taxon>
        <taxon>Perkinsea</taxon>
        <taxon>Perkinsida</taxon>
        <taxon>Perkinsidae</taxon>
        <taxon>Perkinsus</taxon>
    </lineage>
</organism>
<dbReference type="OrthoDB" id="6362633at2759"/>
<dbReference type="EMBL" id="JABANO010031949">
    <property type="protein sequence ID" value="KAF4709434.1"/>
    <property type="molecule type" value="Genomic_DNA"/>
</dbReference>
<reference evidence="4 5" key="1">
    <citation type="submission" date="2020-04" db="EMBL/GenBank/DDBJ databases">
        <title>Perkinsus olseni comparative genomics.</title>
        <authorList>
            <person name="Bogema D.R."/>
        </authorList>
    </citation>
    <scope>NUCLEOTIDE SEQUENCE [LARGE SCALE GENOMIC DNA]</scope>
    <source>
        <strain evidence="2">00978-12</strain>
        <strain evidence="3 5">ATCC PRA-207</strain>
    </source>
</reference>
<dbReference type="GO" id="GO:0016301">
    <property type="term" value="F:kinase activity"/>
    <property type="evidence" value="ECO:0007669"/>
    <property type="project" value="UniProtKB-KW"/>
</dbReference>
<keyword evidence="5" id="KW-1185">Reference proteome</keyword>
<dbReference type="Proteomes" id="UP000553632">
    <property type="component" value="Unassembled WGS sequence"/>
</dbReference>
<dbReference type="InterPro" id="IPR006083">
    <property type="entry name" value="PRK/URK"/>
</dbReference>
<dbReference type="Pfam" id="PF00485">
    <property type="entry name" value="PRK"/>
    <property type="match status" value="1"/>
</dbReference>
<dbReference type="Proteomes" id="UP000541610">
    <property type="component" value="Unassembled WGS sequence"/>
</dbReference>
<name>A0A7J6P4E1_PEROL</name>